<gene>
    <name evidence="5" type="ORF">WN50_14040</name>
</gene>
<dbReference type="PROSITE" id="PS50106">
    <property type="entry name" value="PDZ"/>
    <property type="match status" value="1"/>
</dbReference>
<dbReference type="InterPro" id="IPR036034">
    <property type="entry name" value="PDZ_sf"/>
</dbReference>
<dbReference type="Pfam" id="PF13365">
    <property type="entry name" value="Trypsin_2"/>
    <property type="match status" value="1"/>
</dbReference>
<dbReference type="PRINTS" id="PR00834">
    <property type="entry name" value="PROTEASES2C"/>
</dbReference>
<evidence type="ECO:0000256" key="1">
    <source>
        <dbReference type="ARBA" id="ARBA00010541"/>
    </source>
</evidence>
<evidence type="ECO:0000256" key="2">
    <source>
        <dbReference type="ARBA" id="ARBA00022670"/>
    </source>
</evidence>
<keyword evidence="2 5" id="KW-0645">Protease</keyword>
<comment type="similarity">
    <text evidence="1">Belongs to the peptidase S1C family.</text>
</comment>
<protein>
    <submittedName>
        <fullName evidence="5">Serine protease</fullName>
    </submittedName>
</protein>
<feature type="domain" description="PDZ" evidence="4">
    <location>
        <begin position="387"/>
        <end position="471"/>
    </location>
</feature>
<dbReference type="SMART" id="SM00228">
    <property type="entry name" value="PDZ"/>
    <property type="match status" value="1"/>
</dbReference>
<organism evidence="5 6">
    <name type="scientific">Limnoraphis robusta CS-951</name>
    <dbReference type="NCBI Taxonomy" id="1637645"/>
    <lineage>
        <taxon>Bacteria</taxon>
        <taxon>Bacillati</taxon>
        <taxon>Cyanobacteriota</taxon>
        <taxon>Cyanophyceae</taxon>
        <taxon>Oscillatoriophycideae</taxon>
        <taxon>Oscillatoriales</taxon>
        <taxon>Sirenicapillariaceae</taxon>
        <taxon>Limnoraphis</taxon>
    </lineage>
</organism>
<dbReference type="GO" id="GO:0006508">
    <property type="term" value="P:proteolysis"/>
    <property type="evidence" value="ECO:0007669"/>
    <property type="project" value="UniProtKB-KW"/>
</dbReference>
<dbReference type="Pfam" id="PF13180">
    <property type="entry name" value="PDZ_2"/>
    <property type="match status" value="1"/>
</dbReference>
<dbReference type="PATRIC" id="fig|1637645.4.peg.7047"/>
<dbReference type="SUPFAM" id="SSF50156">
    <property type="entry name" value="PDZ domain-like"/>
    <property type="match status" value="1"/>
</dbReference>
<accession>A0A0F5YFQ7</accession>
<name>A0A0F5YFQ7_9CYAN</name>
<dbReference type="InterPro" id="IPR043504">
    <property type="entry name" value="Peptidase_S1_PA_chymotrypsin"/>
</dbReference>
<dbReference type="InterPro" id="IPR009003">
    <property type="entry name" value="Peptidase_S1_PA"/>
</dbReference>
<evidence type="ECO:0000256" key="3">
    <source>
        <dbReference type="ARBA" id="ARBA00022801"/>
    </source>
</evidence>
<dbReference type="PANTHER" id="PTHR22939">
    <property type="entry name" value="SERINE PROTEASE FAMILY S1C HTRA-RELATED"/>
    <property type="match status" value="1"/>
</dbReference>
<sequence>MTTKIKDFEFSSGFNNKSQDNKSSNSIVHKLVSSTTLIALGAGLAIGGTQFFTAKSGAETITKSSILPLAETISSPANAIQVPSNFVAAVVQQVGPAVVRIDAQRTVENQVPEALNDPFFRRFFGEQIPNIPDRQIQSGTGSGFIIDSKGEIITAAVVQQVGPAVVRIDAQRTVENQVPEALNDPFFRRFFGEQIPNIPDRQIQSGTGSGFIIDSKGEIITNAHVVDGASKVTVTLKDGRQFEGKVVGKDPVTDVAVIHIEAENLPTVKLGNSEQLQPGEWAIAIGNPLGLDSTVTTGIISATGRSSAQIGVPDKRVEFIQTDAAINPGNSGGPLLNQNGEVIGVNTAILQGAQGLGFAIPINTVQQIAAELVANGKVEHPFLGIQMLTLTPELKNELNSDPNSGIIINQDQGVLIMGVVPNSPAENAGLRAGDVIEKVNGETVKASEQVQQAVNRERVGSQLNLELSRNGKPLNLNVRAGALSPQS</sequence>
<dbReference type="Gene3D" id="2.40.10.10">
    <property type="entry name" value="Trypsin-like serine proteases"/>
    <property type="match status" value="3"/>
</dbReference>
<dbReference type="Gene3D" id="2.30.42.10">
    <property type="match status" value="1"/>
</dbReference>
<dbReference type="GO" id="GO:0004252">
    <property type="term" value="F:serine-type endopeptidase activity"/>
    <property type="evidence" value="ECO:0007669"/>
    <property type="project" value="InterPro"/>
</dbReference>
<dbReference type="EMBL" id="LATL02000357">
    <property type="protein sequence ID" value="KKD37492.2"/>
    <property type="molecule type" value="Genomic_DNA"/>
</dbReference>
<dbReference type="AlphaFoldDB" id="A0A0F5YFQ7"/>
<evidence type="ECO:0000313" key="5">
    <source>
        <dbReference type="EMBL" id="KKD37492.2"/>
    </source>
</evidence>
<evidence type="ECO:0000259" key="4">
    <source>
        <dbReference type="PROSITE" id="PS50106"/>
    </source>
</evidence>
<proteinExistence type="inferred from homology"/>
<dbReference type="InterPro" id="IPR048172">
    <property type="entry name" value="HhoA_HhoB_HtrA-like"/>
</dbReference>
<evidence type="ECO:0000313" key="6">
    <source>
        <dbReference type="Proteomes" id="UP000033607"/>
    </source>
</evidence>
<reference evidence="5 6" key="1">
    <citation type="submission" date="2015-06" db="EMBL/GenBank/DDBJ databases">
        <title>Draft genome assembly of filamentous brackish cyanobacterium Limnoraphis robusta strain CS-951.</title>
        <authorList>
            <person name="Willis A."/>
            <person name="Parks M."/>
            <person name="Burford M.A."/>
        </authorList>
    </citation>
    <scope>NUCLEOTIDE SEQUENCE [LARGE SCALE GENOMIC DNA]</scope>
    <source>
        <strain evidence="5 6">CS-951</strain>
    </source>
</reference>
<dbReference type="InterPro" id="IPR001940">
    <property type="entry name" value="Peptidase_S1C"/>
</dbReference>
<comment type="caution">
    <text evidence="5">The sequence shown here is derived from an EMBL/GenBank/DDBJ whole genome shotgun (WGS) entry which is preliminary data.</text>
</comment>
<dbReference type="PANTHER" id="PTHR22939:SF129">
    <property type="entry name" value="SERINE PROTEASE HTRA2, MITOCHONDRIAL"/>
    <property type="match status" value="1"/>
</dbReference>
<dbReference type="InterPro" id="IPR001478">
    <property type="entry name" value="PDZ"/>
</dbReference>
<dbReference type="Proteomes" id="UP000033607">
    <property type="component" value="Unassembled WGS sequence"/>
</dbReference>
<dbReference type="SUPFAM" id="SSF50494">
    <property type="entry name" value="Trypsin-like serine proteases"/>
    <property type="match status" value="2"/>
</dbReference>
<keyword evidence="3" id="KW-0378">Hydrolase</keyword>
<dbReference type="NCBIfam" id="NF041521">
    <property type="entry name" value="HhoA_HhoB_HtrA"/>
    <property type="match status" value="1"/>
</dbReference>